<dbReference type="InterPro" id="IPR013728">
    <property type="entry name" value="BT_3987-like_N"/>
</dbReference>
<feature type="signal peptide" evidence="3">
    <location>
        <begin position="1"/>
        <end position="21"/>
    </location>
</feature>
<dbReference type="SUPFAM" id="SSF49899">
    <property type="entry name" value="Concanavalin A-like lectins/glucanases"/>
    <property type="match status" value="1"/>
</dbReference>
<feature type="chain" id="PRO_5003026249" description="LamG-like jellyroll fold domain-containing protein" evidence="3">
    <location>
        <begin position="22"/>
        <end position="396"/>
    </location>
</feature>
<evidence type="ECO:0000256" key="1">
    <source>
        <dbReference type="ARBA" id="ARBA00022729"/>
    </source>
</evidence>
<sequence>MKTIFNPIILLMVLSIGMFSACNEDVSVDSIYITAAENTPTTNFSAKKTGDALGITISSALIAKSDIEGELLVENALVANYNSAHGEDYQSLPNGVCELSDTHVKIVNGNYRSEAVKLVVKDIEALKKGVNYLVPIRLVSNAKRYPVLPGSDVLYVVINRTLLMNVPKFNGENYFKVNFKDNDVSKFQNLDAFTIEARVSMWEFPKYYGGNLMGIIGFPESENIEKSAWLFVDGTPDRVGGAGNVPVFMFGVKQWSVYAGKLGFTLAKNEWYHVAGVFSNNKLLLYIDGILFAEAEYKKKVSFTENFYIGAAPGVQDGFFLKGSVSEARLWTRALTAAELRNPLHRCFVEVDSKGLEGYWKLDDMSDNCKDYTGHGHTAVKGGEGKIEWIKEVPCP</sequence>
<dbReference type="GO" id="GO:0005975">
    <property type="term" value="P:carbohydrate metabolic process"/>
    <property type="evidence" value="ECO:0007669"/>
    <property type="project" value="UniProtKB-ARBA"/>
</dbReference>
<dbReference type="Gene3D" id="2.60.40.1740">
    <property type="entry name" value="hypothetical protein (bacova_03559)"/>
    <property type="match status" value="1"/>
</dbReference>
<gene>
    <name evidence="5" type="ORF">HMPREF0971_01233</name>
</gene>
<keyword evidence="2" id="KW-1015">Disulfide bond</keyword>
<dbReference type="RefSeq" id="WP_004372542.1">
    <property type="nucleotide sequence ID" value="NZ_GG703884.1"/>
</dbReference>
<dbReference type="Pfam" id="PF08522">
    <property type="entry name" value="BT_3987-like_N"/>
    <property type="match status" value="1"/>
</dbReference>
<keyword evidence="1 3" id="KW-0732">Signal</keyword>
<evidence type="ECO:0000313" key="5">
    <source>
        <dbReference type="EMBL" id="EFB32390.1"/>
    </source>
</evidence>
<dbReference type="SMART" id="SM00560">
    <property type="entry name" value="LamGL"/>
    <property type="match status" value="1"/>
</dbReference>
<reference evidence="5 6" key="1">
    <citation type="submission" date="2009-11" db="EMBL/GenBank/DDBJ databases">
        <authorList>
            <person name="Weinstock G."/>
            <person name="Sodergren E."/>
            <person name="Clifton S."/>
            <person name="Fulton L."/>
            <person name="Fulton B."/>
            <person name="Courtney L."/>
            <person name="Fronick C."/>
            <person name="Harrison M."/>
            <person name="Strong C."/>
            <person name="Farmer C."/>
            <person name="Delahaunty K."/>
            <person name="Markovic C."/>
            <person name="Hall O."/>
            <person name="Minx P."/>
            <person name="Tomlinson C."/>
            <person name="Mitreva M."/>
            <person name="Nelson J."/>
            <person name="Hou S."/>
            <person name="Wollam A."/>
            <person name="Pepin K.H."/>
            <person name="Johnson M."/>
            <person name="Bhonagiri V."/>
            <person name="Nash W.E."/>
            <person name="Warren W."/>
            <person name="Chinwalla A."/>
            <person name="Mardis E.R."/>
            <person name="Wilson R.K."/>
        </authorList>
    </citation>
    <scope>NUCLEOTIDE SEQUENCE [LARGE SCALE GENOMIC DNA]</scope>
    <source>
        <strain evidence="5 6">F0302</strain>
    </source>
</reference>
<dbReference type="InterPro" id="IPR006558">
    <property type="entry name" value="LamG-like"/>
</dbReference>
<proteinExistence type="predicted"/>
<dbReference type="Gene3D" id="2.60.120.200">
    <property type="match status" value="1"/>
</dbReference>
<dbReference type="InterPro" id="IPR013320">
    <property type="entry name" value="ConA-like_dom_sf"/>
</dbReference>
<feature type="domain" description="LamG-like jellyroll fold" evidence="4">
    <location>
        <begin position="191"/>
        <end position="338"/>
    </location>
</feature>
<dbReference type="GO" id="GO:0004553">
    <property type="term" value="F:hydrolase activity, hydrolyzing O-glycosyl compounds"/>
    <property type="evidence" value="ECO:0007669"/>
    <property type="project" value="UniProtKB-ARBA"/>
</dbReference>
<dbReference type="Pfam" id="PF13385">
    <property type="entry name" value="Laminin_G_3"/>
    <property type="match status" value="1"/>
</dbReference>
<evidence type="ECO:0000256" key="2">
    <source>
        <dbReference type="ARBA" id="ARBA00023157"/>
    </source>
</evidence>
<dbReference type="EMBL" id="ACUZ02000023">
    <property type="protein sequence ID" value="EFB32390.1"/>
    <property type="molecule type" value="Genomic_DNA"/>
</dbReference>
<evidence type="ECO:0000313" key="6">
    <source>
        <dbReference type="Proteomes" id="UP000004079"/>
    </source>
</evidence>
<dbReference type="AlphaFoldDB" id="D1QQI4"/>
<organism evidence="5 6">
    <name type="scientific">Segatella oris F0302</name>
    <dbReference type="NCBI Taxonomy" id="649760"/>
    <lineage>
        <taxon>Bacteria</taxon>
        <taxon>Pseudomonadati</taxon>
        <taxon>Bacteroidota</taxon>
        <taxon>Bacteroidia</taxon>
        <taxon>Bacteroidales</taxon>
        <taxon>Prevotellaceae</taxon>
        <taxon>Segatella</taxon>
    </lineage>
</organism>
<dbReference type="Proteomes" id="UP000004079">
    <property type="component" value="Unassembled WGS sequence"/>
</dbReference>
<dbReference type="STRING" id="649760.HMPREF0971_01233"/>
<evidence type="ECO:0000256" key="3">
    <source>
        <dbReference type="SAM" id="SignalP"/>
    </source>
</evidence>
<accession>D1QQI4</accession>
<dbReference type="HOGENOM" id="CLU_050496_1_0_10"/>
<name>D1QQI4_9BACT</name>
<evidence type="ECO:0000259" key="4">
    <source>
        <dbReference type="SMART" id="SM00560"/>
    </source>
</evidence>
<protein>
    <recommendedName>
        <fullName evidence="4">LamG-like jellyroll fold domain-containing protein</fullName>
    </recommendedName>
</protein>
<dbReference type="PROSITE" id="PS51257">
    <property type="entry name" value="PROKAR_LIPOPROTEIN"/>
    <property type="match status" value="1"/>
</dbReference>
<comment type="caution">
    <text evidence="5">The sequence shown here is derived from an EMBL/GenBank/DDBJ whole genome shotgun (WGS) entry which is preliminary data.</text>
</comment>